<keyword evidence="4" id="KW-0539">Nucleus</keyword>
<keyword evidence="3" id="KW-0804">Transcription</keyword>
<organism evidence="7 8">
    <name type="scientific">Sphaerulina musiva (strain SO2202)</name>
    <name type="common">Poplar stem canker fungus</name>
    <name type="synonym">Septoria musiva</name>
    <dbReference type="NCBI Taxonomy" id="692275"/>
    <lineage>
        <taxon>Eukaryota</taxon>
        <taxon>Fungi</taxon>
        <taxon>Dikarya</taxon>
        <taxon>Ascomycota</taxon>
        <taxon>Pezizomycotina</taxon>
        <taxon>Dothideomycetes</taxon>
        <taxon>Dothideomycetidae</taxon>
        <taxon>Mycosphaerellales</taxon>
        <taxon>Mycosphaerellaceae</taxon>
        <taxon>Sphaerulina</taxon>
    </lineage>
</organism>
<comment type="similarity">
    <text evidence="5">Belongs to the archaeal Rpo11/eukaryotic RPB11/RPC19 RNA polymerase subunit family.</text>
</comment>
<dbReference type="AlphaFoldDB" id="M3BTW4"/>
<reference evidence="7 8" key="1">
    <citation type="journal article" date="2012" name="PLoS Pathog.">
        <title>Diverse lifestyles and strategies of plant pathogenesis encoded in the genomes of eighteen Dothideomycetes fungi.</title>
        <authorList>
            <person name="Ohm R.A."/>
            <person name="Feau N."/>
            <person name="Henrissat B."/>
            <person name="Schoch C.L."/>
            <person name="Horwitz B.A."/>
            <person name="Barry K.W."/>
            <person name="Condon B.J."/>
            <person name="Copeland A.C."/>
            <person name="Dhillon B."/>
            <person name="Glaser F."/>
            <person name="Hesse C.N."/>
            <person name="Kosti I."/>
            <person name="LaButti K."/>
            <person name="Lindquist E.A."/>
            <person name="Lucas S."/>
            <person name="Salamov A.A."/>
            <person name="Bradshaw R.E."/>
            <person name="Ciuffetti L."/>
            <person name="Hamelin R.C."/>
            <person name="Kema G.H.J."/>
            <person name="Lawrence C."/>
            <person name="Scott J.A."/>
            <person name="Spatafora J.W."/>
            <person name="Turgeon B.G."/>
            <person name="de Wit P.J.G.M."/>
            <person name="Zhong S."/>
            <person name="Goodwin S.B."/>
            <person name="Grigoriev I.V."/>
        </authorList>
    </citation>
    <scope>NUCLEOTIDE SEQUENCE [LARGE SCALE GENOMIC DNA]</scope>
    <source>
        <strain evidence="7 8">SO2202</strain>
    </source>
</reference>
<dbReference type="eggNOG" id="KOG4392">
    <property type="taxonomic scope" value="Eukaryota"/>
</dbReference>
<dbReference type="GO" id="GO:0003899">
    <property type="term" value="F:DNA-directed RNA polymerase activity"/>
    <property type="evidence" value="ECO:0007669"/>
    <property type="project" value="InterPro"/>
</dbReference>
<dbReference type="HOGENOM" id="CLU_090381_2_1_1"/>
<evidence type="ECO:0000256" key="3">
    <source>
        <dbReference type="ARBA" id="ARBA00023163"/>
    </source>
</evidence>
<dbReference type="GO" id="GO:0003677">
    <property type="term" value="F:DNA binding"/>
    <property type="evidence" value="ECO:0007669"/>
    <property type="project" value="InterPro"/>
</dbReference>
<dbReference type="OrthoDB" id="10248581at2759"/>
<comment type="subcellular location">
    <subcellularLocation>
        <location evidence="1">Nucleus</location>
    </subcellularLocation>
</comment>
<dbReference type="InterPro" id="IPR036603">
    <property type="entry name" value="RBP11-like"/>
</dbReference>
<dbReference type="GeneID" id="27903764"/>
<protein>
    <submittedName>
        <fullName evidence="7">RBP11-like subunits of RNA polymerase</fullName>
    </submittedName>
</protein>
<dbReference type="PROSITE" id="PS01154">
    <property type="entry name" value="RNA_POL_L_13KD"/>
    <property type="match status" value="1"/>
</dbReference>
<feature type="domain" description="DNA-directed RNA polymerase RBP11-like dimerisation" evidence="6">
    <location>
        <begin position="31"/>
        <end position="103"/>
    </location>
</feature>
<evidence type="ECO:0000256" key="2">
    <source>
        <dbReference type="ARBA" id="ARBA00022478"/>
    </source>
</evidence>
<gene>
    <name evidence="7" type="ORF">SEPMUDRAFT_151142</name>
</gene>
<dbReference type="Gene3D" id="3.30.1360.10">
    <property type="entry name" value="RNA polymerase, RBP11-like subunit"/>
    <property type="match status" value="1"/>
</dbReference>
<dbReference type="InterPro" id="IPR022905">
    <property type="entry name" value="Rpo11-like"/>
</dbReference>
<dbReference type="InterPro" id="IPR008193">
    <property type="entry name" value="RNA_pol_Rpb11_13-16kDa_CS"/>
</dbReference>
<evidence type="ECO:0000256" key="5">
    <source>
        <dbReference type="ARBA" id="ARBA00025751"/>
    </source>
</evidence>
<evidence type="ECO:0000313" key="8">
    <source>
        <dbReference type="Proteomes" id="UP000016931"/>
    </source>
</evidence>
<dbReference type="PANTHER" id="PTHR13946">
    <property type="entry name" value="DNA-DIRECTED RNA POLYMERASE I,II,III"/>
    <property type="match status" value="1"/>
</dbReference>
<keyword evidence="2" id="KW-0240">DNA-directed RNA polymerase</keyword>
<dbReference type="OMA" id="MNAPSRY"/>
<proteinExistence type="inferred from homology"/>
<dbReference type="InterPro" id="IPR009025">
    <property type="entry name" value="RBP11-like_dimer"/>
</dbReference>
<dbReference type="GO" id="GO:0005665">
    <property type="term" value="C:RNA polymerase II, core complex"/>
    <property type="evidence" value="ECO:0007669"/>
    <property type="project" value="InterPro"/>
</dbReference>
<dbReference type="GO" id="GO:0006366">
    <property type="term" value="P:transcription by RNA polymerase II"/>
    <property type="evidence" value="ECO:0007669"/>
    <property type="project" value="InterPro"/>
</dbReference>
<dbReference type="EMBL" id="KB456268">
    <property type="protein sequence ID" value="EMF10095.1"/>
    <property type="molecule type" value="Genomic_DNA"/>
</dbReference>
<evidence type="ECO:0000313" key="7">
    <source>
        <dbReference type="EMBL" id="EMF10095.1"/>
    </source>
</evidence>
<dbReference type="InterPro" id="IPR037685">
    <property type="entry name" value="RBP11"/>
</dbReference>
<evidence type="ECO:0000256" key="4">
    <source>
        <dbReference type="ARBA" id="ARBA00023242"/>
    </source>
</evidence>
<evidence type="ECO:0000256" key="1">
    <source>
        <dbReference type="ARBA" id="ARBA00004123"/>
    </source>
</evidence>
<accession>M3BTW4</accession>
<dbReference type="Pfam" id="PF13656">
    <property type="entry name" value="RNA_pol_L_2"/>
    <property type="match status" value="1"/>
</dbReference>
<evidence type="ECO:0000259" key="6">
    <source>
        <dbReference type="Pfam" id="PF13656"/>
    </source>
</evidence>
<dbReference type="Proteomes" id="UP000016931">
    <property type="component" value="Unassembled WGS sequence"/>
</dbReference>
<name>M3BTW4_SPHMS</name>
<dbReference type="PANTHER" id="PTHR13946:SF16">
    <property type="entry name" value="DNA-DIRECTED RNA POLYMERASE II SUBUNIT RPB11"/>
    <property type="match status" value="1"/>
</dbReference>
<dbReference type="RefSeq" id="XP_016758216.1">
    <property type="nucleotide sequence ID" value="XM_016906627.1"/>
</dbReference>
<keyword evidence="8" id="KW-1185">Reference proteome</keyword>
<dbReference type="SUPFAM" id="SSF55257">
    <property type="entry name" value="RBP11-like subunits of RNA polymerase"/>
    <property type="match status" value="1"/>
</dbReference>
<dbReference type="HAMAP" id="MF_00261">
    <property type="entry name" value="RNApol_arch_Rpo11"/>
    <property type="match status" value="1"/>
</dbReference>
<dbReference type="GO" id="GO:0046983">
    <property type="term" value="F:protein dimerization activity"/>
    <property type="evidence" value="ECO:0007669"/>
    <property type="project" value="InterPro"/>
</dbReference>
<sequence length="121" mass="13511">MNAPDRFESFLLAEGEKKVEHEPETRVPNASMFTFNKEDHTLGNLLRAKLAKADHVLFAGYQVPHPLFATFKLRVQTDGEITPKEAVVNACQDLVKELGQLDQEFTKEMELKKIAGAGGDL</sequence>
<dbReference type="FunFam" id="3.30.1360.10:FF:000003">
    <property type="entry name" value="DNA-directed RNA polymerase II subunit RPB11"/>
    <property type="match status" value="1"/>
</dbReference>
<dbReference type="CDD" id="cd06926">
    <property type="entry name" value="RNAP_II_RPB11"/>
    <property type="match status" value="1"/>
</dbReference>
<dbReference type="STRING" id="692275.M3BTW4"/>